<proteinExistence type="predicted"/>
<dbReference type="AlphaFoldDB" id="A0A2Z7BZL5"/>
<feature type="region of interest" description="Disordered" evidence="1">
    <location>
        <begin position="12"/>
        <end position="86"/>
    </location>
</feature>
<name>A0A2Z7BZL5_9LAMI</name>
<dbReference type="EMBL" id="KV002934">
    <property type="protein sequence ID" value="KZV37465.1"/>
    <property type="molecule type" value="Genomic_DNA"/>
</dbReference>
<organism evidence="2 3">
    <name type="scientific">Dorcoceras hygrometricum</name>
    <dbReference type="NCBI Taxonomy" id="472368"/>
    <lineage>
        <taxon>Eukaryota</taxon>
        <taxon>Viridiplantae</taxon>
        <taxon>Streptophyta</taxon>
        <taxon>Embryophyta</taxon>
        <taxon>Tracheophyta</taxon>
        <taxon>Spermatophyta</taxon>
        <taxon>Magnoliopsida</taxon>
        <taxon>eudicotyledons</taxon>
        <taxon>Gunneridae</taxon>
        <taxon>Pentapetalae</taxon>
        <taxon>asterids</taxon>
        <taxon>lamiids</taxon>
        <taxon>Lamiales</taxon>
        <taxon>Gesneriaceae</taxon>
        <taxon>Didymocarpoideae</taxon>
        <taxon>Trichosporeae</taxon>
        <taxon>Loxocarpinae</taxon>
        <taxon>Dorcoceras</taxon>
    </lineage>
</organism>
<accession>A0A2Z7BZL5</accession>
<protein>
    <submittedName>
        <fullName evidence="2">Uncharacterized protein</fullName>
    </submittedName>
</protein>
<evidence type="ECO:0000313" key="3">
    <source>
        <dbReference type="Proteomes" id="UP000250235"/>
    </source>
</evidence>
<evidence type="ECO:0000313" key="2">
    <source>
        <dbReference type="EMBL" id="KZV37465.1"/>
    </source>
</evidence>
<sequence>MGPYCISARKLHGLPGTGLNARPRQARRSHAPSCAIARRTAPTSTQQFAHGAASQCLGHHAERRSSNGHHAPPFSNARARDINSPSAIDRATVAREGAHRAAVMRDKRASRAHMHAAALGCWLPWRRSAAIINQNFFFVSFNLKFKIRYNMAQLY</sequence>
<evidence type="ECO:0000256" key="1">
    <source>
        <dbReference type="SAM" id="MobiDB-lite"/>
    </source>
</evidence>
<dbReference type="Proteomes" id="UP000250235">
    <property type="component" value="Unassembled WGS sequence"/>
</dbReference>
<gene>
    <name evidence="2" type="ORF">F511_14881</name>
</gene>
<reference evidence="2 3" key="1">
    <citation type="journal article" date="2015" name="Proc. Natl. Acad. Sci. U.S.A.">
        <title>The resurrection genome of Boea hygrometrica: A blueprint for survival of dehydration.</title>
        <authorList>
            <person name="Xiao L."/>
            <person name="Yang G."/>
            <person name="Zhang L."/>
            <person name="Yang X."/>
            <person name="Zhao S."/>
            <person name="Ji Z."/>
            <person name="Zhou Q."/>
            <person name="Hu M."/>
            <person name="Wang Y."/>
            <person name="Chen M."/>
            <person name="Xu Y."/>
            <person name="Jin H."/>
            <person name="Xiao X."/>
            <person name="Hu G."/>
            <person name="Bao F."/>
            <person name="Hu Y."/>
            <person name="Wan P."/>
            <person name="Li L."/>
            <person name="Deng X."/>
            <person name="Kuang T."/>
            <person name="Xiang C."/>
            <person name="Zhu J.K."/>
            <person name="Oliver M.J."/>
            <person name="He Y."/>
        </authorList>
    </citation>
    <scope>NUCLEOTIDE SEQUENCE [LARGE SCALE GENOMIC DNA]</scope>
    <source>
        <strain evidence="3">cv. XS01</strain>
    </source>
</reference>
<keyword evidence="3" id="KW-1185">Reference proteome</keyword>